<dbReference type="PANTHER" id="PTHR37490:SF3">
    <property type="entry name" value="DUF3431 DOMAIN CONTAINING PROTEIN"/>
    <property type="match status" value="1"/>
</dbReference>
<keyword evidence="3" id="KW-1185">Reference proteome</keyword>
<evidence type="ECO:0000313" key="2">
    <source>
        <dbReference type="EMBL" id="EEP80665.1"/>
    </source>
</evidence>
<dbReference type="InParanoid" id="C4JSR8"/>
<feature type="compositionally biased region" description="Low complexity" evidence="1">
    <location>
        <begin position="54"/>
        <end position="65"/>
    </location>
</feature>
<evidence type="ECO:0000313" key="3">
    <source>
        <dbReference type="Proteomes" id="UP000002058"/>
    </source>
</evidence>
<dbReference type="OMA" id="ERICACQ"/>
<protein>
    <recommendedName>
        <fullName evidence="4">DUF3431 domain-containing protein</fullName>
    </recommendedName>
</protein>
<reference evidence="3" key="1">
    <citation type="journal article" date="2009" name="Genome Res.">
        <title>Comparative genomic analyses of the human fungal pathogens Coccidioides and their relatives.</title>
        <authorList>
            <person name="Sharpton T.J."/>
            <person name="Stajich J.E."/>
            <person name="Rounsley S.D."/>
            <person name="Gardner M.J."/>
            <person name="Wortman J.R."/>
            <person name="Jordar V.S."/>
            <person name="Maiti R."/>
            <person name="Kodira C.D."/>
            <person name="Neafsey D.E."/>
            <person name="Zeng Q."/>
            <person name="Hung C.-Y."/>
            <person name="McMahan C."/>
            <person name="Muszewska A."/>
            <person name="Grynberg M."/>
            <person name="Mandel M.A."/>
            <person name="Kellner E.M."/>
            <person name="Barker B.M."/>
            <person name="Galgiani J.N."/>
            <person name="Orbach M.J."/>
            <person name="Kirkland T.N."/>
            <person name="Cole G.T."/>
            <person name="Henn M.R."/>
            <person name="Birren B.W."/>
            <person name="Taylor J.W."/>
        </authorList>
    </citation>
    <scope>NUCLEOTIDE SEQUENCE [LARGE SCALE GENOMIC DNA]</scope>
    <source>
        <strain evidence="3">UAMH 1704</strain>
    </source>
</reference>
<sequence length="310" mass="35411">MFRRFTNRRWLFAIFMLALLSLFTVYFPQLDSININTSEEADQPAHSNAINGATSPSSSRSPTRPLQSAHAISGYTRTIVVAKLKAEDTTWVDSLVKSDRSITPAVYVVDDPQADLFVIKNKGHELMPYLTYIIDNYENLPNVTIFMHAHNATWHNNDFFNLSSETMVSQLKIEHVIREGYMNLRCKHEPGCPNHIHPTVEDEGDIRAIPEAAVFGRAWKELFPTEPVPVALAQPCCSQFAVSSERIRAIPLPQYVFWRDWVLRTTLPDRLTGRVWEYLWQYIFTGKAVVCPDERICACQGYGICSRENV</sequence>
<organism evidence="2 3">
    <name type="scientific">Uncinocarpus reesii (strain UAMH 1704)</name>
    <dbReference type="NCBI Taxonomy" id="336963"/>
    <lineage>
        <taxon>Eukaryota</taxon>
        <taxon>Fungi</taxon>
        <taxon>Dikarya</taxon>
        <taxon>Ascomycota</taxon>
        <taxon>Pezizomycotina</taxon>
        <taxon>Eurotiomycetes</taxon>
        <taxon>Eurotiomycetidae</taxon>
        <taxon>Onygenales</taxon>
        <taxon>Onygenaceae</taxon>
        <taxon>Uncinocarpus</taxon>
    </lineage>
</organism>
<evidence type="ECO:0000256" key="1">
    <source>
        <dbReference type="SAM" id="MobiDB-lite"/>
    </source>
</evidence>
<dbReference type="Pfam" id="PF11913">
    <property type="entry name" value="DUF3431"/>
    <property type="match status" value="1"/>
</dbReference>
<dbReference type="VEuPathDB" id="FungiDB:UREG_05507"/>
<name>C4JSR8_UNCRE</name>
<gene>
    <name evidence="2" type="ORF">UREG_05507</name>
</gene>
<proteinExistence type="predicted"/>
<dbReference type="RefSeq" id="XP_002584818.1">
    <property type="nucleotide sequence ID" value="XM_002584772.1"/>
</dbReference>
<dbReference type="HOGENOM" id="CLU_031559_0_0_1"/>
<dbReference type="EMBL" id="CH476617">
    <property type="protein sequence ID" value="EEP80665.1"/>
    <property type="molecule type" value="Genomic_DNA"/>
</dbReference>
<dbReference type="OrthoDB" id="426718at2759"/>
<dbReference type="eggNOG" id="ENOG502RYM3">
    <property type="taxonomic scope" value="Eukaryota"/>
</dbReference>
<dbReference type="Proteomes" id="UP000002058">
    <property type="component" value="Unassembled WGS sequence"/>
</dbReference>
<dbReference type="InterPro" id="IPR021838">
    <property type="entry name" value="DUF3431"/>
</dbReference>
<dbReference type="GeneID" id="8443414"/>
<dbReference type="KEGG" id="ure:UREG_05507"/>
<evidence type="ECO:0008006" key="4">
    <source>
        <dbReference type="Google" id="ProtNLM"/>
    </source>
</evidence>
<accession>C4JSR8</accession>
<dbReference type="PANTHER" id="PTHR37490">
    <property type="entry name" value="EXPRESSED PROTEIN"/>
    <property type="match status" value="1"/>
</dbReference>
<feature type="region of interest" description="Disordered" evidence="1">
    <location>
        <begin position="42"/>
        <end position="69"/>
    </location>
</feature>
<dbReference type="AlphaFoldDB" id="C4JSR8"/>